<protein>
    <submittedName>
        <fullName evidence="2">Uncharacterized protein</fullName>
    </submittedName>
</protein>
<evidence type="ECO:0000313" key="2">
    <source>
        <dbReference type="EMBL" id="SFD30082.1"/>
    </source>
</evidence>
<dbReference type="Proteomes" id="UP000199690">
    <property type="component" value="Unassembled WGS sequence"/>
</dbReference>
<accession>A0ABY1DW58</accession>
<dbReference type="EMBL" id="FOME01000003">
    <property type="protein sequence ID" value="SFD30082.1"/>
    <property type="molecule type" value="Genomic_DNA"/>
</dbReference>
<feature type="compositionally biased region" description="Polar residues" evidence="1">
    <location>
        <begin position="13"/>
        <end position="23"/>
    </location>
</feature>
<organism evidence="2 3">
    <name type="scientific">Saccharopolyspora kobensis</name>
    <dbReference type="NCBI Taxonomy" id="146035"/>
    <lineage>
        <taxon>Bacteria</taxon>
        <taxon>Bacillati</taxon>
        <taxon>Actinomycetota</taxon>
        <taxon>Actinomycetes</taxon>
        <taxon>Pseudonocardiales</taxon>
        <taxon>Pseudonocardiaceae</taxon>
        <taxon>Saccharopolyspora</taxon>
    </lineage>
</organism>
<reference evidence="2 3" key="1">
    <citation type="submission" date="2016-10" db="EMBL/GenBank/DDBJ databases">
        <authorList>
            <person name="Varghese N."/>
            <person name="Submissions S."/>
        </authorList>
    </citation>
    <scope>NUCLEOTIDE SEQUENCE [LARGE SCALE GENOMIC DNA]</scope>
    <source>
        <strain evidence="2 3">CGMCC 4.3529</strain>
    </source>
</reference>
<sequence>MNGSVPESGDSGVRSSPYTSLPFSQARAPSR</sequence>
<gene>
    <name evidence="2" type="ORF">SAMN05216506_103432</name>
</gene>
<keyword evidence="3" id="KW-1185">Reference proteome</keyword>
<proteinExistence type="predicted"/>
<comment type="caution">
    <text evidence="2">The sequence shown here is derived from an EMBL/GenBank/DDBJ whole genome shotgun (WGS) entry which is preliminary data.</text>
</comment>
<name>A0ABY1DW58_9PSEU</name>
<evidence type="ECO:0000313" key="3">
    <source>
        <dbReference type="Proteomes" id="UP000199690"/>
    </source>
</evidence>
<feature type="region of interest" description="Disordered" evidence="1">
    <location>
        <begin position="1"/>
        <end position="31"/>
    </location>
</feature>
<evidence type="ECO:0000256" key="1">
    <source>
        <dbReference type="SAM" id="MobiDB-lite"/>
    </source>
</evidence>